<evidence type="ECO:0000313" key="13">
    <source>
        <dbReference type="EMBL" id="MCT8988996.1"/>
    </source>
</evidence>
<dbReference type="InterPro" id="IPR050060">
    <property type="entry name" value="Phosphoglucosamine_mutase"/>
</dbReference>
<evidence type="ECO:0000256" key="4">
    <source>
        <dbReference type="ARBA" id="ARBA00022842"/>
    </source>
</evidence>
<sequence>MSKQYFGTDGIRGRANRFPMTAEVAMRVGMAVGLTFQNGNHRHRVVLGKDTRLSGYMIENALVSGFCAAGMDVFLLGPIPTPAVAMLVRSLRADIGVMISASHNPFQDNGIKLFGPDGYKLSDEIEARIEAMLDKDVELALADADMLGRAKRIDGVHDRYIEAAKRTLPRDLSLSGLRIVIDCANGAAYRVAPAALWELGAEVVPIHVEPNGLNINLECGSTHPASLVKKVHEVRADIGIALDGDADRVVMVDENGNVIDGDQIMALIAQSWHERGRLTGGGIAATVMSNLGLERFLASRGLALHRTKVGDRYVVEHMRAHGLNVGGEQSGHVILSDFSTSGDGLVTALQVLACIKRENRPASEVCRKFEPVPQVLKNVRTGNGKPLESAPVKAAISDAQAKLGDSGRLVIRPSGTEPLIRVMAEGDNPELVQSVVDEIVGAISEAKSAA</sequence>
<dbReference type="AlphaFoldDB" id="A0A9X2X6A0"/>
<reference evidence="13" key="1">
    <citation type="submission" date="2022-08" db="EMBL/GenBank/DDBJ databases">
        <title>Chelativorans sichuanense sp. nov., a paraffin oil-degrading bacterium isolated from a mixture of oil-based drill cuttings and paddy soil.</title>
        <authorList>
            <person name="Yu J."/>
            <person name="Liu H."/>
            <person name="Chen Q."/>
        </authorList>
    </citation>
    <scope>NUCLEOTIDE SEQUENCE</scope>
    <source>
        <strain evidence="13">SCAU 2101</strain>
    </source>
</reference>
<evidence type="ECO:0000259" key="11">
    <source>
        <dbReference type="Pfam" id="PF02879"/>
    </source>
</evidence>
<dbReference type="SUPFAM" id="SSF55957">
    <property type="entry name" value="Phosphoglucomutase, C-terminal domain"/>
    <property type="match status" value="1"/>
</dbReference>
<dbReference type="PRINTS" id="PR00509">
    <property type="entry name" value="PGMPMM"/>
</dbReference>
<protein>
    <recommendedName>
        <fullName evidence="6 8">Phosphoglucosamine mutase</fullName>
        <ecNumber evidence="6 8">5.4.2.10</ecNumber>
    </recommendedName>
</protein>
<dbReference type="FunFam" id="3.40.120.10:FF:000001">
    <property type="entry name" value="Phosphoglucosamine mutase"/>
    <property type="match status" value="1"/>
</dbReference>
<keyword evidence="5 6" id="KW-0413">Isomerase</keyword>
<dbReference type="Pfam" id="PF02879">
    <property type="entry name" value="PGM_PMM_II"/>
    <property type="match status" value="1"/>
</dbReference>
<comment type="cofactor">
    <cofactor evidence="6">
        <name>Mg(2+)</name>
        <dbReference type="ChEBI" id="CHEBI:18420"/>
    </cofactor>
    <text evidence="6">Binds 1 Mg(2+) ion per subunit.</text>
</comment>
<dbReference type="GO" id="GO:0000287">
    <property type="term" value="F:magnesium ion binding"/>
    <property type="evidence" value="ECO:0007669"/>
    <property type="project" value="UniProtKB-UniRule"/>
</dbReference>
<dbReference type="InterPro" id="IPR036900">
    <property type="entry name" value="A-D-PHexomutase_C_sf"/>
</dbReference>
<evidence type="ECO:0000256" key="8">
    <source>
        <dbReference type="RuleBase" id="RU004327"/>
    </source>
</evidence>
<dbReference type="Gene3D" id="3.40.120.10">
    <property type="entry name" value="Alpha-D-Glucose-1,6-Bisphosphate, subunit A, domain 3"/>
    <property type="match status" value="3"/>
</dbReference>
<dbReference type="InterPro" id="IPR016055">
    <property type="entry name" value="A-D-PHexomutase_a/b/a-I/II/III"/>
</dbReference>
<evidence type="ECO:0000256" key="3">
    <source>
        <dbReference type="ARBA" id="ARBA00022723"/>
    </source>
</evidence>
<feature type="modified residue" description="Phosphoserine" evidence="6">
    <location>
        <position position="102"/>
    </location>
</feature>
<dbReference type="Pfam" id="PF02878">
    <property type="entry name" value="PGM_PMM_I"/>
    <property type="match status" value="1"/>
</dbReference>
<dbReference type="InterPro" id="IPR005844">
    <property type="entry name" value="A-D-PHexomutase_a/b/a-I"/>
</dbReference>
<dbReference type="NCBIfam" id="TIGR01455">
    <property type="entry name" value="glmM"/>
    <property type="match status" value="1"/>
</dbReference>
<dbReference type="FunFam" id="3.40.120.10:FF:000003">
    <property type="entry name" value="Phosphoglucosamine mutase"/>
    <property type="match status" value="1"/>
</dbReference>
<accession>A0A9X2X6A0</accession>
<dbReference type="PANTHER" id="PTHR42946:SF1">
    <property type="entry name" value="PHOSPHOGLUCOMUTASE (ALPHA-D-GLUCOSE-1,6-BISPHOSPHATE-DEPENDENT)"/>
    <property type="match status" value="1"/>
</dbReference>
<evidence type="ECO:0000256" key="7">
    <source>
        <dbReference type="RuleBase" id="RU004326"/>
    </source>
</evidence>
<feature type="binding site" evidence="6">
    <location>
        <position position="247"/>
    </location>
    <ligand>
        <name>Mg(2+)</name>
        <dbReference type="ChEBI" id="CHEBI:18420"/>
    </ligand>
</feature>
<dbReference type="GO" id="GO:0005829">
    <property type="term" value="C:cytosol"/>
    <property type="evidence" value="ECO:0007669"/>
    <property type="project" value="TreeGrafter"/>
</dbReference>
<feature type="domain" description="Alpha-D-phosphohexomutase C-terminal" evidence="9">
    <location>
        <begin position="376"/>
        <end position="440"/>
    </location>
</feature>
<feature type="binding site" evidence="6">
    <location>
        <position position="245"/>
    </location>
    <ligand>
        <name>Mg(2+)</name>
        <dbReference type="ChEBI" id="CHEBI:18420"/>
    </ligand>
</feature>
<evidence type="ECO:0000256" key="6">
    <source>
        <dbReference type="HAMAP-Rule" id="MF_01554"/>
    </source>
</evidence>
<evidence type="ECO:0000256" key="2">
    <source>
        <dbReference type="ARBA" id="ARBA00022553"/>
    </source>
</evidence>
<dbReference type="InterPro" id="IPR005846">
    <property type="entry name" value="A-D-PHexomutase_a/b/a-III"/>
</dbReference>
<dbReference type="SUPFAM" id="SSF53738">
    <property type="entry name" value="Phosphoglucomutase, first 3 domains"/>
    <property type="match status" value="3"/>
</dbReference>
<keyword evidence="4 6" id="KW-0460">Magnesium</keyword>
<keyword evidence="14" id="KW-1185">Reference proteome</keyword>
<dbReference type="EC" id="5.4.2.10" evidence="6 8"/>
<feature type="domain" description="Alpha-D-phosphohexomutase alpha/beta/alpha" evidence="11">
    <location>
        <begin position="159"/>
        <end position="256"/>
    </location>
</feature>
<dbReference type="Pfam" id="PF00408">
    <property type="entry name" value="PGM_PMM_IV"/>
    <property type="match status" value="1"/>
</dbReference>
<evidence type="ECO:0000256" key="5">
    <source>
        <dbReference type="ARBA" id="ARBA00023235"/>
    </source>
</evidence>
<comment type="function">
    <text evidence="6 8">Catalyzes the conversion of glucosamine-6-phosphate to glucosamine-1-phosphate.</text>
</comment>
<feature type="binding site" evidence="6">
    <location>
        <position position="243"/>
    </location>
    <ligand>
        <name>Mg(2+)</name>
        <dbReference type="ChEBI" id="CHEBI:18420"/>
    </ligand>
</feature>
<organism evidence="13 14">
    <name type="scientific">Chelativorans petroleitrophicus</name>
    <dbReference type="NCBI Taxonomy" id="2975484"/>
    <lineage>
        <taxon>Bacteria</taxon>
        <taxon>Pseudomonadati</taxon>
        <taxon>Pseudomonadota</taxon>
        <taxon>Alphaproteobacteria</taxon>
        <taxon>Hyphomicrobiales</taxon>
        <taxon>Phyllobacteriaceae</taxon>
        <taxon>Chelativorans</taxon>
    </lineage>
</organism>
<evidence type="ECO:0000259" key="9">
    <source>
        <dbReference type="Pfam" id="PF00408"/>
    </source>
</evidence>
<evidence type="ECO:0000313" key="14">
    <source>
        <dbReference type="Proteomes" id="UP001149009"/>
    </source>
</evidence>
<dbReference type="InterPro" id="IPR005843">
    <property type="entry name" value="A-D-PHexomutase_C"/>
</dbReference>
<dbReference type="InterPro" id="IPR016066">
    <property type="entry name" value="A-D-PHexomutase_CS"/>
</dbReference>
<dbReference type="FunFam" id="3.30.310.50:FF:000001">
    <property type="entry name" value="Phosphoglucosamine mutase"/>
    <property type="match status" value="1"/>
</dbReference>
<name>A0A9X2X6A0_9HYPH</name>
<dbReference type="Gene3D" id="3.30.310.50">
    <property type="entry name" value="Alpha-D-phosphohexomutase, C-terminal domain"/>
    <property type="match status" value="1"/>
</dbReference>
<comment type="similarity">
    <text evidence="1 6 7">Belongs to the phosphohexose mutase family.</text>
</comment>
<evidence type="ECO:0000259" key="12">
    <source>
        <dbReference type="Pfam" id="PF02880"/>
    </source>
</evidence>
<feature type="domain" description="Alpha-D-phosphohexomutase alpha/beta/alpha" evidence="12">
    <location>
        <begin position="260"/>
        <end position="368"/>
    </location>
</feature>
<dbReference type="RefSeq" id="WP_261513660.1">
    <property type="nucleotide sequence ID" value="NZ_JAODNV010000003.1"/>
</dbReference>
<dbReference type="CDD" id="cd05802">
    <property type="entry name" value="GlmM"/>
    <property type="match status" value="1"/>
</dbReference>
<evidence type="ECO:0000256" key="1">
    <source>
        <dbReference type="ARBA" id="ARBA00010231"/>
    </source>
</evidence>
<dbReference type="InterPro" id="IPR006352">
    <property type="entry name" value="GlmM_bact"/>
</dbReference>
<dbReference type="GO" id="GO:0004615">
    <property type="term" value="F:phosphomannomutase activity"/>
    <property type="evidence" value="ECO:0007669"/>
    <property type="project" value="TreeGrafter"/>
</dbReference>
<dbReference type="EMBL" id="JAODNV010000003">
    <property type="protein sequence ID" value="MCT8988996.1"/>
    <property type="molecule type" value="Genomic_DNA"/>
</dbReference>
<comment type="caution">
    <text evidence="13">The sequence shown here is derived from an EMBL/GenBank/DDBJ whole genome shotgun (WGS) entry which is preliminary data.</text>
</comment>
<proteinExistence type="inferred from homology"/>
<feature type="binding site" description="via phosphate group" evidence="6">
    <location>
        <position position="102"/>
    </location>
    <ligand>
        <name>Mg(2+)</name>
        <dbReference type="ChEBI" id="CHEBI:18420"/>
    </ligand>
</feature>
<feature type="domain" description="Alpha-D-phosphohexomutase alpha/beta/alpha" evidence="10">
    <location>
        <begin position="3"/>
        <end position="136"/>
    </location>
</feature>
<keyword evidence="2 6" id="KW-0597">Phosphoprotein</keyword>
<dbReference type="PANTHER" id="PTHR42946">
    <property type="entry name" value="PHOSPHOHEXOSE MUTASE"/>
    <property type="match status" value="1"/>
</dbReference>
<dbReference type="GO" id="GO:0008966">
    <property type="term" value="F:phosphoglucosamine mutase activity"/>
    <property type="evidence" value="ECO:0007669"/>
    <property type="project" value="UniProtKB-UniRule"/>
</dbReference>
<dbReference type="InterPro" id="IPR005841">
    <property type="entry name" value="Alpha-D-phosphohexomutase_SF"/>
</dbReference>
<dbReference type="Pfam" id="PF02880">
    <property type="entry name" value="PGM_PMM_III"/>
    <property type="match status" value="1"/>
</dbReference>
<dbReference type="GO" id="GO:0009252">
    <property type="term" value="P:peptidoglycan biosynthetic process"/>
    <property type="evidence" value="ECO:0007669"/>
    <property type="project" value="TreeGrafter"/>
</dbReference>
<dbReference type="GO" id="GO:0006048">
    <property type="term" value="P:UDP-N-acetylglucosamine biosynthetic process"/>
    <property type="evidence" value="ECO:0007669"/>
    <property type="project" value="TreeGrafter"/>
</dbReference>
<feature type="active site" description="Phosphoserine intermediate" evidence="6">
    <location>
        <position position="102"/>
    </location>
</feature>
<comment type="catalytic activity">
    <reaction evidence="6 8">
        <text>alpha-D-glucosamine 1-phosphate = D-glucosamine 6-phosphate</text>
        <dbReference type="Rhea" id="RHEA:23424"/>
        <dbReference type="ChEBI" id="CHEBI:58516"/>
        <dbReference type="ChEBI" id="CHEBI:58725"/>
        <dbReference type="EC" id="5.4.2.10"/>
    </reaction>
</comment>
<comment type="PTM">
    <text evidence="6">Activated by phosphorylation.</text>
</comment>
<dbReference type="GO" id="GO:0005975">
    <property type="term" value="P:carbohydrate metabolic process"/>
    <property type="evidence" value="ECO:0007669"/>
    <property type="project" value="InterPro"/>
</dbReference>
<dbReference type="NCBIfam" id="NF008139">
    <property type="entry name" value="PRK10887.1"/>
    <property type="match status" value="1"/>
</dbReference>
<keyword evidence="3 6" id="KW-0479">Metal-binding</keyword>
<evidence type="ECO:0000259" key="10">
    <source>
        <dbReference type="Pfam" id="PF02878"/>
    </source>
</evidence>
<dbReference type="Proteomes" id="UP001149009">
    <property type="component" value="Unassembled WGS sequence"/>
</dbReference>
<dbReference type="PROSITE" id="PS00710">
    <property type="entry name" value="PGM_PMM"/>
    <property type="match status" value="1"/>
</dbReference>
<dbReference type="InterPro" id="IPR005845">
    <property type="entry name" value="A-D-PHexomutase_a/b/a-II"/>
</dbReference>
<gene>
    <name evidence="6 13" type="primary">glmM</name>
    <name evidence="13" type="ORF">NYR54_01625</name>
</gene>
<dbReference type="HAMAP" id="MF_01554_B">
    <property type="entry name" value="GlmM_B"/>
    <property type="match status" value="1"/>
</dbReference>